<evidence type="ECO:0000313" key="39">
    <source>
        <dbReference type="Proteomes" id="UP000192223"/>
    </source>
</evidence>
<dbReference type="GO" id="GO:0008270">
    <property type="term" value="F:zinc ion binding"/>
    <property type="evidence" value="ECO:0007669"/>
    <property type="project" value="UniProtKB-KW"/>
</dbReference>
<dbReference type="InterPro" id="IPR049296">
    <property type="entry name" value="PARP1-like_PADR1_N"/>
</dbReference>
<dbReference type="SMART" id="SM00773">
    <property type="entry name" value="WGR"/>
    <property type="match status" value="1"/>
</dbReference>
<dbReference type="EC" id="2.4.2.30" evidence="4 32"/>
<dbReference type="GeneID" id="108744279"/>
<dbReference type="FunFam" id="3.90.228.10:FF:000002">
    <property type="entry name" value="Poly [ADP-ribose] polymerase"/>
    <property type="match status" value="1"/>
</dbReference>
<keyword evidence="23 32" id="KW-0539">Nucleus</keyword>
<feature type="domain" description="PARP alpha-helical" evidence="37">
    <location>
        <begin position="640"/>
        <end position="760"/>
    </location>
</feature>
<keyword evidence="8" id="KW-0021">Allosteric enzyme</keyword>
<dbReference type="STRING" id="224129.A0A1W4XRS2"/>
<evidence type="ECO:0000256" key="16">
    <source>
        <dbReference type="ARBA" id="ARBA00022771"/>
    </source>
</evidence>
<evidence type="ECO:0000256" key="4">
    <source>
        <dbReference type="ARBA" id="ARBA00012020"/>
    </source>
</evidence>
<dbReference type="Pfam" id="PF02877">
    <property type="entry name" value="PARP_reg"/>
    <property type="match status" value="1"/>
</dbReference>
<dbReference type="Pfam" id="PF00533">
    <property type="entry name" value="BRCT"/>
    <property type="match status" value="1"/>
</dbReference>
<dbReference type="CTD" id="142"/>
<keyword evidence="16" id="KW-0863">Zinc-finger</keyword>
<feature type="domain" description="PARP catalytic" evidence="36">
    <location>
        <begin position="768"/>
        <end position="992"/>
    </location>
</feature>
<dbReference type="InterPro" id="IPR008288">
    <property type="entry name" value="PARP"/>
</dbReference>
<dbReference type="GO" id="GO:0045087">
    <property type="term" value="P:innate immune response"/>
    <property type="evidence" value="ECO:0007669"/>
    <property type="project" value="UniProtKB-KW"/>
</dbReference>
<dbReference type="Pfam" id="PF00645">
    <property type="entry name" value="zf-PARP"/>
    <property type="match status" value="2"/>
</dbReference>
<evidence type="ECO:0000313" key="40">
    <source>
        <dbReference type="RefSeq" id="XP_018335477.1"/>
    </source>
</evidence>
<evidence type="ECO:0000256" key="14">
    <source>
        <dbReference type="ARBA" id="ARBA00022737"/>
    </source>
</evidence>
<proteinExistence type="inferred from homology"/>
<evidence type="ECO:0000259" key="35">
    <source>
        <dbReference type="PROSITE" id="PS50172"/>
    </source>
</evidence>
<dbReference type="SMART" id="SM01336">
    <property type="entry name" value="zf-PARP"/>
    <property type="match status" value="2"/>
</dbReference>
<dbReference type="FunFam" id="1.20.142.10:FF:000001">
    <property type="entry name" value="Poly [ADP-ribose] polymerase"/>
    <property type="match status" value="1"/>
</dbReference>
<keyword evidence="17 32" id="KW-0862">Zinc</keyword>
<keyword evidence="20 32" id="KW-0520">NAD</keyword>
<dbReference type="PROSITE" id="PS51977">
    <property type="entry name" value="WGR"/>
    <property type="match status" value="1"/>
</dbReference>
<dbReference type="Pfam" id="PF08063">
    <property type="entry name" value="Zn_ribbon_PADR1"/>
    <property type="match status" value="1"/>
</dbReference>
<dbReference type="CDD" id="cd08001">
    <property type="entry name" value="WGR_PARP1_like"/>
    <property type="match status" value="1"/>
</dbReference>
<evidence type="ECO:0000256" key="9">
    <source>
        <dbReference type="ARBA" id="ARBA00022588"/>
    </source>
</evidence>
<dbReference type="GO" id="GO:0051287">
    <property type="term" value="F:NAD binding"/>
    <property type="evidence" value="ECO:0007669"/>
    <property type="project" value="UniProtKB-UniRule"/>
</dbReference>
<dbReference type="InterPro" id="IPR036930">
    <property type="entry name" value="WGR_dom_sf"/>
</dbReference>
<dbReference type="Pfam" id="PF05406">
    <property type="entry name" value="WGR"/>
    <property type="match status" value="1"/>
</dbReference>
<evidence type="ECO:0000256" key="22">
    <source>
        <dbReference type="ARBA" id="ARBA00023163"/>
    </source>
</evidence>
<protein>
    <recommendedName>
        <fullName evidence="31 32">Poly [ADP-ribose] polymerase</fullName>
        <ecNumber evidence="4 32">2.4.2.30</ecNumber>
    </recommendedName>
</protein>
<dbReference type="InterPro" id="IPR036616">
    <property type="entry name" value="Poly(ADP-ribose)pol_reg_dom_sf"/>
</dbReference>
<dbReference type="SUPFAM" id="SSF56399">
    <property type="entry name" value="ADP-ribosylation"/>
    <property type="match status" value="1"/>
</dbReference>
<evidence type="ECO:0000259" key="36">
    <source>
        <dbReference type="PROSITE" id="PS51059"/>
    </source>
</evidence>
<dbReference type="PROSITE" id="PS51060">
    <property type="entry name" value="PARP_ALPHA_HD"/>
    <property type="match status" value="1"/>
</dbReference>
<dbReference type="InterPro" id="IPR012317">
    <property type="entry name" value="Poly(ADP-ribose)pol_cat_dom"/>
</dbReference>
<dbReference type="InterPro" id="IPR036957">
    <property type="entry name" value="Znf_PARP_sf"/>
</dbReference>
<dbReference type="GO" id="GO:0140815">
    <property type="term" value="F:NAD+-protein-histidine ADP-ribosyltransferase activity"/>
    <property type="evidence" value="ECO:0007669"/>
    <property type="project" value="RHEA"/>
</dbReference>
<evidence type="ECO:0000259" key="34">
    <source>
        <dbReference type="PROSITE" id="PS50064"/>
    </source>
</evidence>
<feature type="domain" description="WGR" evidence="38">
    <location>
        <begin position="523"/>
        <end position="620"/>
    </location>
</feature>
<evidence type="ECO:0000256" key="12">
    <source>
        <dbReference type="ARBA" id="ARBA00022695"/>
    </source>
</evidence>
<keyword evidence="19" id="KW-0805">Transcription regulation</keyword>
<evidence type="ECO:0000256" key="31">
    <source>
        <dbReference type="ARBA" id="ARBA00071874"/>
    </source>
</evidence>
<evidence type="ECO:0000256" key="18">
    <source>
        <dbReference type="ARBA" id="ARBA00022859"/>
    </source>
</evidence>
<dbReference type="Pfam" id="PF21728">
    <property type="entry name" value="PADR1_N"/>
    <property type="match status" value="1"/>
</dbReference>
<evidence type="ECO:0000256" key="7">
    <source>
        <dbReference type="ARBA" id="ARBA00022499"/>
    </source>
</evidence>
<dbReference type="GO" id="GO:0140807">
    <property type="term" value="F:NAD+-protein-glutamate ADP-ribosyltransferase activity"/>
    <property type="evidence" value="ECO:0007669"/>
    <property type="project" value="RHEA"/>
</dbReference>
<keyword evidence="21 32" id="KW-0238">DNA-binding</keyword>
<evidence type="ECO:0000259" key="37">
    <source>
        <dbReference type="PROSITE" id="PS51060"/>
    </source>
</evidence>
<evidence type="ECO:0000256" key="23">
    <source>
        <dbReference type="ARBA" id="ARBA00023242"/>
    </source>
</evidence>
<dbReference type="PROSITE" id="PS50064">
    <property type="entry name" value="ZF_PARP_2"/>
    <property type="match status" value="2"/>
</dbReference>
<keyword evidence="13 32" id="KW-0479">Metal-binding</keyword>
<dbReference type="InterPro" id="IPR050800">
    <property type="entry name" value="ARTD/PARP"/>
</dbReference>
<dbReference type="KEGG" id="apln:108744279"/>
<evidence type="ECO:0000256" key="13">
    <source>
        <dbReference type="ARBA" id="ARBA00022723"/>
    </source>
</evidence>
<evidence type="ECO:0000256" key="26">
    <source>
        <dbReference type="ARBA" id="ARBA00024347"/>
    </source>
</evidence>
<name>A0A1W4XRS2_AGRPL</name>
<evidence type="ECO:0000256" key="1">
    <source>
        <dbReference type="ARBA" id="ARBA00004286"/>
    </source>
</evidence>
<keyword evidence="18" id="KW-0391">Immunity</keyword>
<evidence type="ECO:0000256" key="32">
    <source>
        <dbReference type="PIRNR" id="PIRNR000489"/>
    </source>
</evidence>
<keyword evidence="22" id="KW-0804">Transcription</keyword>
<dbReference type="InterPro" id="IPR001510">
    <property type="entry name" value="Znf_PARP"/>
</dbReference>
<dbReference type="PROSITE" id="PS50172">
    <property type="entry name" value="BRCT"/>
    <property type="match status" value="1"/>
</dbReference>
<evidence type="ECO:0000256" key="5">
    <source>
        <dbReference type="ARBA" id="ARBA00022454"/>
    </source>
</evidence>
<comment type="catalytic activity">
    <reaction evidence="29">
        <text>L-tyrosyl-[protein] + NAD(+) = O-(ADP-D-ribosyl)-L-tyrosyl-[protein] + nicotinamide + H(+)</text>
        <dbReference type="Rhea" id="RHEA:58236"/>
        <dbReference type="Rhea" id="RHEA-COMP:10136"/>
        <dbReference type="Rhea" id="RHEA-COMP:15092"/>
        <dbReference type="ChEBI" id="CHEBI:15378"/>
        <dbReference type="ChEBI" id="CHEBI:17154"/>
        <dbReference type="ChEBI" id="CHEBI:46858"/>
        <dbReference type="ChEBI" id="CHEBI:57540"/>
        <dbReference type="ChEBI" id="CHEBI:142557"/>
    </reaction>
    <physiologicalReaction direction="left-to-right" evidence="29">
        <dbReference type="Rhea" id="RHEA:58237"/>
    </physiologicalReaction>
</comment>
<gene>
    <name evidence="40" type="primary">LOC108744279</name>
</gene>
<sequence>MEELPFRAEYAKSGRASCKGCKSNIGQGSLRIARMVQSAMFDGKVPFWYHMKCFFGKKQRPKSVDDIAYFESLRWEDQEKIKEQITDVATAVVPLPKKGKKRDKKEAAAIKAALADFKIEYSKSSRATCRGCEQKIMKGEVRISKKDYETEVGMKYGGQDMWHHLTCFAKLRSELQYFEGADKLPGFKTLNKEDQTVAKKEIPPIKQEDEPDAKKVKKEEDTVDNSNEKEMKEQNKILYKFRDNLSALSKQELIDILDENDQEVPAGLDVILDRVSDLMTFGALLPCEKCKGQLIFHKYGYICTGDLTEWAKCTNFVKIPKRKKCVIPNNLKKEYSFLKKYKYKKMDRAVKEGLPASSTIVKKDEKEGDHLPKVSREKPPLYNMEFVLLGNLSKNKDDLKKSITLLGGKVVTKISKTVMAVISTPEEVAKESSRINQAQDADIQVVSEDFLEEAKSNTGKIPELVLKKSICNWGSDPSKRLPQDELLTKSKSGSMYTKSVPSKVKLQLKGGTTVDPDSNLEDQAHVYVHGKDKYTVILGKTDIQSGKNSFYKLQLLEADNKNKYWVFRSWGRIGTIIGSSKVEPMSSLHEAKNHFCNLYEEKTGNDWETRDDFEKVPGKMYPIDVDYGDDEVLQKTSNVPSSLPKPVEDLMHLIFDLGNMKKVMLEFELDMEKMPLGKLSKKQLQKAYSVLTELQSFVSNGSNKDNRDKIIDACNRFYTLVPHNFGVDNPPLIDDLEDIKKKIEMLEALMEMEIAYNLMKESNEKGGNPADAQYAQLKADIHVLDRESVEFKVIEEYVKKTHAPTHTNYELEIHEVFAVVRYGEEERYKKYKSLHNRKLLWHGSRTTNYGGILCQGLRIAPPEAPSTGYMFGKGIYFADMVSKSANYCCASSTNSAGLLLLCEVALGEMYERTTAKYIEKLPKGKHSCKGVGKTYPDPSEHTKLHEDVEVPVGKPITRNDFSSSLLYNEYIVYDPAQVYTRYLVRTNFKFKY</sequence>
<organism evidence="39 40">
    <name type="scientific">Agrilus planipennis</name>
    <name type="common">Emerald ash borer</name>
    <name type="synonym">Agrilus marcopoli</name>
    <dbReference type="NCBI Taxonomy" id="224129"/>
    <lineage>
        <taxon>Eukaryota</taxon>
        <taxon>Metazoa</taxon>
        <taxon>Ecdysozoa</taxon>
        <taxon>Arthropoda</taxon>
        <taxon>Hexapoda</taxon>
        <taxon>Insecta</taxon>
        <taxon>Pterygota</taxon>
        <taxon>Neoptera</taxon>
        <taxon>Endopterygota</taxon>
        <taxon>Coleoptera</taxon>
        <taxon>Polyphaga</taxon>
        <taxon>Elateriformia</taxon>
        <taxon>Buprestoidea</taxon>
        <taxon>Buprestidae</taxon>
        <taxon>Agrilinae</taxon>
        <taxon>Agrilus</taxon>
    </lineage>
</organism>
<dbReference type="CDD" id="cd17747">
    <property type="entry name" value="BRCT_PARP1"/>
    <property type="match status" value="1"/>
</dbReference>
<dbReference type="PANTHER" id="PTHR10459:SF112">
    <property type="entry name" value="POLY [ADP-RIBOSE] POLYMERASE 1"/>
    <property type="match status" value="1"/>
</dbReference>
<dbReference type="SUPFAM" id="SSF142921">
    <property type="entry name" value="WGR domain-like"/>
    <property type="match status" value="1"/>
</dbReference>
<dbReference type="PANTHER" id="PTHR10459">
    <property type="entry name" value="DNA LIGASE"/>
    <property type="match status" value="1"/>
</dbReference>
<comment type="catalytic activity">
    <reaction evidence="24">
        <text>L-glutamyl-[protein] + NAD(+) = 5-O-(ADP-D-ribosyl)-L-glutamyl-[protein] + nicotinamide</text>
        <dbReference type="Rhea" id="RHEA:58224"/>
        <dbReference type="Rhea" id="RHEA-COMP:10208"/>
        <dbReference type="Rhea" id="RHEA-COMP:15089"/>
        <dbReference type="ChEBI" id="CHEBI:17154"/>
        <dbReference type="ChEBI" id="CHEBI:29973"/>
        <dbReference type="ChEBI" id="CHEBI:57540"/>
        <dbReference type="ChEBI" id="CHEBI:142540"/>
    </reaction>
    <physiologicalReaction direction="left-to-right" evidence="24">
        <dbReference type="Rhea" id="RHEA:58225"/>
    </physiologicalReaction>
</comment>
<evidence type="ECO:0000256" key="3">
    <source>
        <dbReference type="ARBA" id="ARBA00004604"/>
    </source>
</evidence>
<dbReference type="AlphaFoldDB" id="A0A1W4XRS2"/>
<evidence type="ECO:0000256" key="6">
    <source>
        <dbReference type="ARBA" id="ARBA00022490"/>
    </source>
</evidence>
<dbReference type="FunCoup" id="A0A1W4XRS2">
    <property type="interactions" value="511"/>
</dbReference>
<keyword evidence="15" id="KW-0013">ADP-ribosylation</keyword>
<evidence type="ECO:0000256" key="11">
    <source>
        <dbReference type="ARBA" id="ARBA00022679"/>
    </source>
</evidence>
<evidence type="ECO:0000256" key="24">
    <source>
        <dbReference type="ARBA" id="ARBA00024159"/>
    </source>
</evidence>
<dbReference type="GO" id="GO:0140805">
    <property type="term" value="F:NAD+-protein-serine ADP-ribosyltransferase activity"/>
    <property type="evidence" value="ECO:0007669"/>
    <property type="project" value="RHEA"/>
</dbReference>
<evidence type="ECO:0000256" key="33">
    <source>
        <dbReference type="SAM" id="MobiDB-lite"/>
    </source>
</evidence>
<comment type="catalytic activity">
    <reaction evidence="30">
        <text>L-seryl-[protein] + NAD(+) = O-(ADP-D-ribosyl)-L-seryl-[protein] + nicotinamide + H(+)</text>
        <dbReference type="Rhea" id="RHEA:58232"/>
        <dbReference type="Rhea" id="RHEA-COMP:9863"/>
        <dbReference type="Rhea" id="RHEA-COMP:15091"/>
        <dbReference type="ChEBI" id="CHEBI:15378"/>
        <dbReference type="ChEBI" id="CHEBI:17154"/>
        <dbReference type="ChEBI" id="CHEBI:29999"/>
        <dbReference type="ChEBI" id="CHEBI:57540"/>
        <dbReference type="ChEBI" id="CHEBI:142556"/>
    </reaction>
    <physiologicalReaction direction="left-to-right" evidence="30">
        <dbReference type="Rhea" id="RHEA:58233"/>
    </physiologicalReaction>
</comment>
<keyword evidence="12" id="KW-0548">Nucleotidyltransferase</keyword>
<dbReference type="PIRSF" id="PIRSF000489">
    <property type="entry name" value="NAD_ADPRT"/>
    <property type="match status" value="1"/>
</dbReference>
<dbReference type="SUPFAM" id="SSF57716">
    <property type="entry name" value="Glucocorticoid receptor-like (DNA-binding domain)"/>
    <property type="match status" value="2"/>
</dbReference>
<dbReference type="Pfam" id="PF00644">
    <property type="entry name" value="PARP"/>
    <property type="match status" value="1"/>
</dbReference>
<dbReference type="Gene3D" id="1.20.142.10">
    <property type="entry name" value="Poly(ADP-ribose) polymerase, regulatory domain"/>
    <property type="match status" value="1"/>
</dbReference>
<dbReference type="FunFam" id="3.30.1740.10:FF:000006">
    <property type="entry name" value="Poly [ADP-ribose] polymerase"/>
    <property type="match status" value="1"/>
</dbReference>
<dbReference type="Gene3D" id="3.90.228.10">
    <property type="match status" value="1"/>
</dbReference>
<evidence type="ECO:0000259" key="38">
    <source>
        <dbReference type="PROSITE" id="PS51977"/>
    </source>
</evidence>
<evidence type="ECO:0000256" key="28">
    <source>
        <dbReference type="ARBA" id="ARBA00048241"/>
    </source>
</evidence>
<comment type="similarity">
    <text evidence="26">Belongs to the ARTD/PARP family.</text>
</comment>
<keyword evidence="11 32" id="KW-0808">Transferase</keyword>
<dbReference type="RefSeq" id="XP_018335477.1">
    <property type="nucleotide sequence ID" value="XM_018479975.2"/>
</dbReference>
<dbReference type="GO" id="GO:0140806">
    <property type="term" value="F:NAD+-protein-aspartate ADP-ribosyltransferase activity"/>
    <property type="evidence" value="ECO:0007669"/>
    <property type="project" value="RHEA"/>
</dbReference>
<evidence type="ECO:0000256" key="17">
    <source>
        <dbReference type="ARBA" id="ARBA00022833"/>
    </source>
</evidence>
<keyword evidence="9" id="KW-0399">Innate immunity</keyword>
<accession>A0A1W4XRS2</accession>
<keyword evidence="5" id="KW-0158">Chromosome</keyword>
<reference evidence="40" key="1">
    <citation type="submission" date="2025-08" db="UniProtKB">
        <authorList>
            <consortium name="RefSeq"/>
        </authorList>
    </citation>
    <scope>IDENTIFICATION</scope>
    <source>
        <tissue evidence="40">Entire body</tissue>
    </source>
</reference>
<dbReference type="InParanoid" id="A0A1W4XRS2"/>
<dbReference type="GO" id="GO:0005829">
    <property type="term" value="C:cytosol"/>
    <property type="evidence" value="ECO:0007669"/>
    <property type="project" value="UniProtKB-SubCell"/>
</dbReference>
<keyword evidence="6" id="KW-0963">Cytoplasm</keyword>
<comment type="subcellular location">
    <subcellularLocation>
        <location evidence="1">Chromosome</location>
    </subcellularLocation>
    <subcellularLocation>
        <location evidence="2">Cytoplasm</location>
        <location evidence="2">Cytosol</location>
    </subcellularLocation>
    <subcellularLocation>
        <location evidence="3">Nucleus</location>
        <location evidence="3">Nucleolus</location>
    </subcellularLocation>
</comment>
<evidence type="ECO:0000256" key="25">
    <source>
        <dbReference type="ARBA" id="ARBA00024164"/>
    </source>
</evidence>
<evidence type="ECO:0000256" key="21">
    <source>
        <dbReference type="ARBA" id="ARBA00023125"/>
    </source>
</evidence>
<dbReference type="SMART" id="SM00292">
    <property type="entry name" value="BRCT"/>
    <property type="match status" value="1"/>
</dbReference>
<feature type="domain" description="PARP-type" evidence="34">
    <location>
        <begin position="6"/>
        <end position="89"/>
    </location>
</feature>
<dbReference type="GO" id="GO:0140808">
    <property type="term" value="F:NAD+-protein-tyrosine ADP-ribosyltransferase activity"/>
    <property type="evidence" value="ECO:0007669"/>
    <property type="project" value="RHEA"/>
</dbReference>
<keyword evidence="14" id="KW-0677">Repeat</keyword>
<dbReference type="Proteomes" id="UP000192223">
    <property type="component" value="Unplaced"/>
</dbReference>
<keyword evidence="7" id="KW-1017">Isopeptide bond</keyword>
<evidence type="ECO:0000256" key="30">
    <source>
        <dbReference type="ARBA" id="ARBA00048575"/>
    </source>
</evidence>
<evidence type="ECO:0000256" key="20">
    <source>
        <dbReference type="ARBA" id="ARBA00023027"/>
    </source>
</evidence>
<dbReference type="GO" id="GO:0016779">
    <property type="term" value="F:nucleotidyltransferase activity"/>
    <property type="evidence" value="ECO:0007669"/>
    <property type="project" value="UniProtKB-KW"/>
</dbReference>
<evidence type="ECO:0000256" key="2">
    <source>
        <dbReference type="ARBA" id="ARBA00004514"/>
    </source>
</evidence>
<keyword evidence="39" id="KW-1185">Reference proteome</keyword>
<dbReference type="InterPro" id="IPR001357">
    <property type="entry name" value="BRCT_dom"/>
</dbReference>
<evidence type="ECO:0000256" key="10">
    <source>
        <dbReference type="ARBA" id="ARBA00022676"/>
    </source>
</evidence>
<feature type="region of interest" description="Disordered" evidence="33">
    <location>
        <begin position="198"/>
        <end position="229"/>
    </location>
</feature>
<dbReference type="InterPro" id="IPR036420">
    <property type="entry name" value="BRCT_dom_sf"/>
</dbReference>
<comment type="catalytic activity">
    <reaction evidence="27 32">
        <text>NAD(+) + (ADP-D-ribosyl)n-acceptor = nicotinamide + (ADP-D-ribosyl)n+1-acceptor + H(+).</text>
        <dbReference type="EC" id="2.4.2.30"/>
    </reaction>
</comment>
<keyword evidence="10 32" id="KW-0328">Glycosyltransferase</keyword>
<comment type="catalytic activity">
    <reaction evidence="25">
        <text>L-aspartyl-[protein] + NAD(+) = 4-O-(ADP-D-ribosyl)-L-aspartyl-[protein] + nicotinamide</text>
        <dbReference type="Rhea" id="RHEA:54424"/>
        <dbReference type="Rhea" id="RHEA-COMP:9867"/>
        <dbReference type="Rhea" id="RHEA-COMP:13832"/>
        <dbReference type="ChEBI" id="CHEBI:17154"/>
        <dbReference type="ChEBI" id="CHEBI:29961"/>
        <dbReference type="ChEBI" id="CHEBI:57540"/>
        <dbReference type="ChEBI" id="CHEBI:138102"/>
    </reaction>
    <physiologicalReaction direction="left-to-right" evidence="25">
        <dbReference type="Rhea" id="RHEA:54425"/>
    </physiologicalReaction>
</comment>
<dbReference type="GO" id="GO:0003677">
    <property type="term" value="F:DNA binding"/>
    <property type="evidence" value="ECO:0007669"/>
    <property type="project" value="UniProtKB-UniRule"/>
</dbReference>
<dbReference type="Gene3D" id="2.20.25.630">
    <property type="match status" value="1"/>
</dbReference>
<dbReference type="SUPFAM" id="SSF47587">
    <property type="entry name" value="Domain of poly(ADP-ribose) polymerase"/>
    <property type="match status" value="1"/>
</dbReference>
<dbReference type="Gene3D" id="3.40.50.10190">
    <property type="entry name" value="BRCT domain"/>
    <property type="match status" value="1"/>
</dbReference>
<dbReference type="PROSITE" id="PS52007">
    <property type="entry name" value="PADR1"/>
    <property type="match status" value="1"/>
</dbReference>
<dbReference type="CDD" id="cd01437">
    <property type="entry name" value="parp_like"/>
    <property type="match status" value="1"/>
</dbReference>
<dbReference type="InterPro" id="IPR012982">
    <property type="entry name" value="PARP1-like_PADR1_Zn_ribbon"/>
</dbReference>
<dbReference type="Gene3D" id="1.10.20.130">
    <property type="match status" value="1"/>
</dbReference>
<dbReference type="Gene3D" id="3.30.1740.10">
    <property type="entry name" value="Zinc finger, PARP-type"/>
    <property type="match status" value="2"/>
</dbReference>
<dbReference type="PROSITE" id="PS51059">
    <property type="entry name" value="PARP_CATALYTIC"/>
    <property type="match status" value="1"/>
</dbReference>
<evidence type="ECO:0000256" key="29">
    <source>
        <dbReference type="ARBA" id="ARBA00048339"/>
    </source>
</evidence>
<dbReference type="GO" id="GO:0005730">
    <property type="term" value="C:nucleolus"/>
    <property type="evidence" value="ECO:0007669"/>
    <property type="project" value="UniProtKB-SubCell"/>
</dbReference>
<dbReference type="InterPro" id="IPR008893">
    <property type="entry name" value="WGR_domain"/>
</dbReference>
<dbReference type="SMART" id="SM01335">
    <property type="entry name" value="PADR1"/>
    <property type="match status" value="1"/>
</dbReference>
<dbReference type="InterPro" id="IPR038650">
    <property type="entry name" value="PADR1_C_dom_sf"/>
</dbReference>
<evidence type="ECO:0000256" key="15">
    <source>
        <dbReference type="ARBA" id="ARBA00022765"/>
    </source>
</evidence>
<comment type="catalytic activity">
    <reaction evidence="28">
        <text>L-histidyl-[protein] + NAD(+) = N(tele)-(ADP-D-ribosyl)-L-histidyl-[protein] + nicotinamide + H(+)</text>
        <dbReference type="Rhea" id="RHEA:72071"/>
        <dbReference type="Rhea" id="RHEA-COMP:9745"/>
        <dbReference type="Rhea" id="RHEA-COMP:18085"/>
        <dbReference type="ChEBI" id="CHEBI:15378"/>
        <dbReference type="ChEBI" id="CHEBI:17154"/>
        <dbReference type="ChEBI" id="CHEBI:29979"/>
        <dbReference type="ChEBI" id="CHEBI:57540"/>
        <dbReference type="ChEBI" id="CHEBI:191398"/>
    </reaction>
    <physiologicalReaction direction="left-to-right" evidence="28">
        <dbReference type="Rhea" id="RHEA:72072"/>
    </physiologicalReaction>
</comment>
<dbReference type="GO" id="GO:0003950">
    <property type="term" value="F:NAD+ poly-ADP-ribosyltransferase activity"/>
    <property type="evidence" value="ECO:0007669"/>
    <property type="project" value="UniProtKB-UniRule"/>
</dbReference>
<dbReference type="GO" id="GO:0005694">
    <property type="term" value="C:chromosome"/>
    <property type="evidence" value="ECO:0007669"/>
    <property type="project" value="UniProtKB-SubCell"/>
</dbReference>
<feature type="domain" description="PARP-type" evidence="34">
    <location>
        <begin position="117"/>
        <end position="206"/>
    </location>
</feature>
<evidence type="ECO:0000256" key="19">
    <source>
        <dbReference type="ARBA" id="ARBA00023015"/>
    </source>
</evidence>
<dbReference type="SUPFAM" id="SSF52113">
    <property type="entry name" value="BRCT domain"/>
    <property type="match status" value="1"/>
</dbReference>
<evidence type="ECO:0000256" key="8">
    <source>
        <dbReference type="ARBA" id="ARBA00022533"/>
    </source>
</evidence>
<dbReference type="GO" id="GO:0070212">
    <property type="term" value="P:protein poly-ADP-ribosylation"/>
    <property type="evidence" value="ECO:0007669"/>
    <property type="project" value="TreeGrafter"/>
</dbReference>
<dbReference type="OrthoDB" id="429950at2759"/>
<dbReference type="GO" id="GO:0006302">
    <property type="term" value="P:double-strand break repair"/>
    <property type="evidence" value="ECO:0007669"/>
    <property type="project" value="TreeGrafter"/>
</dbReference>
<feature type="domain" description="BRCT" evidence="35">
    <location>
        <begin position="376"/>
        <end position="453"/>
    </location>
</feature>
<dbReference type="FunFam" id="3.40.50.10190:FF:000051">
    <property type="entry name" value="Poly [ADP-ribose] polymerase"/>
    <property type="match status" value="1"/>
</dbReference>
<evidence type="ECO:0000256" key="27">
    <source>
        <dbReference type="ARBA" id="ARBA00033987"/>
    </source>
</evidence>
<dbReference type="InterPro" id="IPR004102">
    <property type="entry name" value="Poly(ADP-ribose)pol_reg_dom"/>
</dbReference>